<evidence type="ECO:0000256" key="1">
    <source>
        <dbReference type="ARBA" id="ARBA00021292"/>
    </source>
</evidence>
<proteinExistence type="predicted"/>
<dbReference type="SUPFAM" id="SSF53756">
    <property type="entry name" value="UDP-Glycosyltransferase/glycogen phosphorylase"/>
    <property type="match status" value="1"/>
</dbReference>
<evidence type="ECO:0000256" key="3">
    <source>
        <dbReference type="ARBA" id="ARBA00022679"/>
    </source>
</evidence>
<keyword evidence="6" id="KW-1185">Reference proteome</keyword>
<dbReference type="EMBL" id="CP032549">
    <property type="protein sequence ID" value="QIV86458.1"/>
    <property type="molecule type" value="Genomic_DNA"/>
</dbReference>
<dbReference type="PANTHER" id="PTHR45947:SF3">
    <property type="entry name" value="SULFOQUINOVOSYL TRANSFERASE SQD2"/>
    <property type="match status" value="1"/>
</dbReference>
<organism evidence="5 6">
    <name type="scientific">Glutamicibacter mishrai</name>
    <dbReference type="NCBI Taxonomy" id="1775880"/>
    <lineage>
        <taxon>Bacteria</taxon>
        <taxon>Bacillati</taxon>
        <taxon>Actinomycetota</taxon>
        <taxon>Actinomycetes</taxon>
        <taxon>Micrococcales</taxon>
        <taxon>Micrococcaceae</taxon>
        <taxon>Glutamicibacter</taxon>
    </lineage>
</organism>
<evidence type="ECO:0000256" key="2">
    <source>
        <dbReference type="ARBA" id="ARBA00022676"/>
    </source>
</evidence>
<dbReference type="InterPro" id="IPR050194">
    <property type="entry name" value="Glycosyltransferase_grp1"/>
</dbReference>
<dbReference type="RefSeq" id="WP_172511399.1">
    <property type="nucleotide sequence ID" value="NZ_CP032549.1"/>
</dbReference>
<dbReference type="AlphaFoldDB" id="A0A6H0SGE9"/>
<dbReference type="GO" id="GO:1901137">
    <property type="term" value="P:carbohydrate derivative biosynthetic process"/>
    <property type="evidence" value="ECO:0007669"/>
    <property type="project" value="UniProtKB-ARBA"/>
</dbReference>
<sequence>MRILHVTECYAGGVSRAINSIAENFDADHHLLYSGDDAPSNLFSSTDTLPTSIVSRIIAFKRAVNLIRPDIVHAHSSWAGLYTRLLPTQTPVIYEPHCFVFDDPRRPRLLKSVYRGMESLLSINTKITVALTAHEAKLAKSLRPNQKVMQLSNVPTISASDLAAVLPSVEKPGSQKPFTISMVGRVAPQKDPDFFAQVAEIASAAGQDWNFTWIGGADNADDENDLKHRGINVTGWLDKASLISALETSDVYFHSASYEGFPLSVLDAAAMDLPIIVRELACFEGFDLHKIGTPEAAYESLKSVEQSADFQSKLRNLARNLTEEMSVKNQQRELQSIYGEALS</sequence>
<gene>
    <name evidence="5" type="ORF">D3791_04555</name>
</gene>
<evidence type="ECO:0000313" key="5">
    <source>
        <dbReference type="EMBL" id="QIV86458.1"/>
    </source>
</evidence>
<evidence type="ECO:0000313" key="6">
    <source>
        <dbReference type="Proteomes" id="UP000502331"/>
    </source>
</evidence>
<dbReference type="Gene3D" id="3.40.50.2000">
    <property type="entry name" value="Glycogen Phosphorylase B"/>
    <property type="match status" value="2"/>
</dbReference>
<protein>
    <recommendedName>
        <fullName evidence="1">D-inositol 3-phosphate glycosyltransferase</fullName>
    </recommendedName>
</protein>
<dbReference type="Proteomes" id="UP000502331">
    <property type="component" value="Chromosome"/>
</dbReference>
<dbReference type="GO" id="GO:0016757">
    <property type="term" value="F:glycosyltransferase activity"/>
    <property type="evidence" value="ECO:0007669"/>
    <property type="project" value="UniProtKB-KW"/>
</dbReference>
<keyword evidence="3 5" id="KW-0808">Transferase</keyword>
<evidence type="ECO:0000259" key="4">
    <source>
        <dbReference type="Pfam" id="PF13579"/>
    </source>
</evidence>
<dbReference type="InterPro" id="IPR028098">
    <property type="entry name" value="Glyco_trans_4-like_N"/>
</dbReference>
<feature type="domain" description="Glycosyltransferase subfamily 4-like N-terminal" evidence="4">
    <location>
        <begin position="54"/>
        <end position="149"/>
    </location>
</feature>
<dbReference type="Pfam" id="PF13579">
    <property type="entry name" value="Glyco_trans_4_4"/>
    <property type="match status" value="1"/>
</dbReference>
<reference evidence="5 6" key="1">
    <citation type="submission" date="2018-09" db="EMBL/GenBank/DDBJ databases">
        <title>Glutamicibacter mishrai S5-52T (LMG 29155T = KCTC 39846T).</title>
        <authorList>
            <person name="Das S.K."/>
        </authorList>
    </citation>
    <scope>NUCLEOTIDE SEQUENCE [LARGE SCALE GENOMIC DNA]</scope>
    <source>
        <strain evidence="5 6">S5-52</strain>
    </source>
</reference>
<dbReference type="Pfam" id="PF13692">
    <property type="entry name" value="Glyco_trans_1_4"/>
    <property type="match status" value="1"/>
</dbReference>
<dbReference type="PANTHER" id="PTHR45947">
    <property type="entry name" value="SULFOQUINOVOSYL TRANSFERASE SQD2"/>
    <property type="match status" value="1"/>
</dbReference>
<accession>A0A6H0SGE9</accession>
<name>A0A6H0SGE9_9MICC</name>
<keyword evidence="2" id="KW-0328">Glycosyltransferase</keyword>